<dbReference type="AlphaFoldDB" id="A0A2S2QZ24"/>
<organism evidence="2">
    <name type="scientific">Sipha flava</name>
    <name type="common">yellow sugarcane aphid</name>
    <dbReference type="NCBI Taxonomy" id="143950"/>
    <lineage>
        <taxon>Eukaryota</taxon>
        <taxon>Metazoa</taxon>
        <taxon>Ecdysozoa</taxon>
        <taxon>Arthropoda</taxon>
        <taxon>Hexapoda</taxon>
        <taxon>Insecta</taxon>
        <taxon>Pterygota</taxon>
        <taxon>Neoptera</taxon>
        <taxon>Paraneoptera</taxon>
        <taxon>Hemiptera</taxon>
        <taxon>Sternorrhyncha</taxon>
        <taxon>Aphidomorpha</taxon>
        <taxon>Aphidoidea</taxon>
        <taxon>Aphididae</taxon>
        <taxon>Sipha</taxon>
    </lineage>
</organism>
<dbReference type="EMBL" id="GGMS01013720">
    <property type="protein sequence ID" value="MBY82923.1"/>
    <property type="molecule type" value="Transcribed_RNA"/>
</dbReference>
<protein>
    <submittedName>
        <fullName evidence="2">Uncharacterized protein</fullName>
    </submittedName>
</protein>
<sequence length="117" mass="12448">MTNGLSTAAVESVCHTLAVTHNYNRLHRASNSETTIDGNLMLVASPEDRERLSSSDDDSGDDCVETVGPDDVDEHCGVRVSHHHDKSVVGLTVPASSPGEVEISGTGPEVLRQVQQL</sequence>
<accession>A0A2S2QZ24</accession>
<gene>
    <name evidence="2" type="ORF">g.1284</name>
</gene>
<feature type="region of interest" description="Disordered" evidence="1">
    <location>
        <begin position="90"/>
        <end position="117"/>
    </location>
</feature>
<name>A0A2S2QZ24_9HEMI</name>
<evidence type="ECO:0000313" key="2">
    <source>
        <dbReference type="EMBL" id="MBY82923.1"/>
    </source>
</evidence>
<reference evidence="2" key="1">
    <citation type="submission" date="2018-04" db="EMBL/GenBank/DDBJ databases">
        <title>Transcriptome assembly of Sipha flava.</title>
        <authorList>
            <person name="Scully E.D."/>
            <person name="Geib S.M."/>
            <person name="Palmer N.A."/>
            <person name="Koch K."/>
            <person name="Bradshaw J."/>
            <person name="Heng-Moss T."/>
            <person name="Sarath G."/>
        </authorList>
    </citation>
    <scope>NUCLEOTIDE SEQUENCE</scope>
</reference>
<proteinExistence type="predicted"/>
<evidence type="ECO:0000256" key="1">
    <source>
        <dbReference type="SAM" id="MobiDB-lite"/>
    </source>
</evidence>